<accession>A0AA36MGG0</accession>
<dbReference type="GO" id="GO:0031418">
    <property type="term" value="F:L-ascorbic acid binding"/>
    <property type="evidence" value="ECO:0007669"/>
    <property type="project" value="InterPro"/>
</dbReference>
<gene>
    <name evidence="8" type="ORF">EVOR1521_LOCUS1458</name>
</gene>
<dbReference type="PANTHER" id="PTHR23092">
    <property type="entry name" value="POLY(A) RNA POLYMERASE"/>
    <property type="match status" value="1"/>
</dbReference>
<evidence type="ECO:0000313" key="8">
    <source>
        <dbReference type="EMBL" id="CAJ1371024.1"/>
    </source>
</evidence>
<evidence type="ECO:0000256" key="2">
    <source>
        <dbReference type="ARBA" id="ARBA00022723"/>
    </source>
</evidence>
<dbReference type="PANTHER" id="PTHR23092:SF15">
    <property type="entry name" value="INACTIVE NON-CANONICAL POLY(A) RNA POLYMERASE PROTEIN TRF4-2-RELATED"/>
    <property type="match status" value="1"/>
</dbReference>
<keyword evidence="3" id="KW-0460">Magnesium</keyword>
<dbReference type="Gene3D" id="3.30.460.10">
    <property type="entry name" value="Beta Polymerase, domain 2"/>
    <property type="match status" value="1"/>
</dbReference>
<evidence type="ECO:0000256" key="1">
    <source>
        <dbReference type="ARBA" id="ARBA00001961"/>
    </source>
</evidence>
<keyword evidence="2" id="KW-0479">Metal-binding</keyword>
<dbReference type="Gene3D" id="2.60.120.620">
    <property type="entry name" value="q2cbj1_9rhob like domain"/>
    <property type="match status" value="2"/>
</dbReference>
<dbReference type="CDD" id="cd05402">
    <property type="entry name" value="NT_PAP_TUTase"/>
    <property type="match status" value="1"/>
</dbReference>
<sequence>MESGWLREEDAALIEEDAERNAEQAERNSAMRSMLKRRRAEETKEQPVEAPQAFMAVSKAAAQRNVDQGKPPWFVTRPHIENAVLRLHEEMLDFVDFMQHTREEVHARRKWVQTIKEACVALWPACRVTIFGSFFTGLSLPNGDVDVAVSEIPCKTSTAMKMLADHLLSKGHISWLEIIETAKVPVIKVRSQACGLRADIVFSQPDGIESSKFIRSKVKQYPQMKPLLLFLKYFLLQRGLHETYTGGMGSYLLCNVVLHFLQRHPSLKHGRQYSGTSLGHLLFDFLRYYGQEFNYSQGVSVLEGGAIFAKGERFPNSEKKRGPQTGVTLCVESPLTPAMDLGAACFRMPVLRNLFHHGFHCLCHLFVSRSPSESSMLCPLLIDPQHPVITDRFKLMAVQPSAFPGAKPENEPEPEAEAQPEKKRRREVRFACEGQSTPLVRQENWIPSLVGANNRTVQDYAKGNLENVLAPSRTSWSCMMRYAQDSVVERLEHRLLAMAPQLPMANLERMNAVRYAPGEYFNEHHDGKFRPLTIFVYLNDLEEDDDAGDTYFPYLGLSFRPRRGTALVWPNSVNGAEDGRVLHAGRAPKLGVKYGVNCFFNVNPMRHMRPDLQEYSLEGSTKVDVRSLGSSENDGKLVAYQLCMAPKLVAVKSFLSDEEVNHFLGLASHAREAPVSGAFCGATQTLRILSQEETETVAEVEARLAATSGLPLGHLAPLRIVRTASDRGLSNRGCGPKSVYVCLSETDEVFFYRLGLRLKMRRGDALLWPNVEWKGEDPIEDLRTVRLHLPAGPSDEQRALGLDAFFHDTDIRTQQKLRTFQRESQAA</sequence>
<evidence type="ECO:0000256" key="6">
    <source>
        <dbReference type="SAM" id="MobiDB-lite"/>
    </source>
</evidence>
<keyword evidence="9" id="KW-1185">Reference proteome</keyword>
<comment type="caution">
    <text evidence="8">The sequence shown here is derived from an EMBL/GenBank/DDBJ whole genome shotgun (WGS) entry which is preliminary data.</text>
</comment>
<feature type="compositionally biased region" description="Basic and acidic residues" evidence="6">
    <location>
        <begin position="1"/>
        <end position="10"/>
    </location>
</feature>
<dbReference type="InterPro" id="IPR043519">
    <property type="entry name" value="NT_sf"/>
</dbReference>
<reference evidence="8" key="1">
    <citation type="submission" date="2023-08" db="EMBL/GenBank/DDBJ databases">
        <authorList>
            <person name="Chen Y."/>
            <person name="Shah S."/>
            <person name="Dougan E. K."/>
            <person name="Thang M."/>
            <person name="Chan C."/>
        </authorList>
    </citation>
    <scope>NUCLEOTIDE SEQUENCE</scope>
</reference>
<comment type="cofactor">
    <cofactor evidence="1">
        <name>L-ascorbate</name>
        <dbReference type="ChEBI" id="CHEBI:38290"/>
    </cofactor>
</comment>
<dbReference type="Proteomes" id="UP001178507">
    <property type="component" value="Unassembled WGS sequence"/>
</dbReference>
<dbReference type="GO" id="GO:0003729">
    <property type="term" value="F:mRNA binding"/>
    <property type="evidence" value="ECO:0007669"/>
    <property type="project" value="TreeGrafter"/>
</dbReference>
<feature type="domain" description="Prolyl 4-hydroxylase alpha subunit" evidence="7">
    <location>
        <begin position="386"/>
        <end position="601"/>
    </location>
</feature>
<dbReference type="GO" id="GO:0016705">
    <property type="term" value="F:oxidoreductase activity, acting on paired donors, with incorporation or reduction of molecular oxygen"/>
    <property type="evidence" value="ECO:0007669"/>
    <property type="project" value="InterPro"/>
</dbReference>
<feature type="region of interest" description="Disordered" evidence="6">
    <location>
        <begin position="402"/>
        <end position="426"/>
    </location>
</feature>
<dbReference type="AlphaFoldDB" id="A0AA36MGG0"/>
<dbReference type="GO" id="GO:1990817">
    <property type="term" value="F:poly(A) RNA polymerase activity"/>
    <property type="evidence" value="ECO:0007669"/>
    <property type="project" value="InterPro"/>
</dbReference>
<evidence type="ECO:0000256" key="5">
    <source>
        <dbReference type="ARBA" id="ARBA00023002"/>
    </source>
</evidence>
<evidence type="ECO:0000313" key="9">
    <source>
        <dbReference type="Proteomes" id="UP001178507"/>
    </source>
</evidence>
<evidence type="ECO:0000256" key="4">
    <source>
        <dbReference type="ARBA" id="ARBA00022964"/>
    </source>
</evidence>
<evidence type="ECO:0000256" key="3">
    <source>
        <dbReference type="ARBA" id="ARBA00022842"/>
    </source>
</evidence>
<dbReference type="EMBL" id="CAUJNA010000049">
    <property type="protein sequence ID" value="CAJ1371024.1"/>
    <property type="molecule type" value="Genomic_DNA"/>
</dbReference>
<dbReference type="InterPro" id="IPR045862">
    <property type="entry name" value="Trf4-like"/>
</dbReference>
<dbReference type="Pfam" id="PF22600">
    <property type="entry name" value="MTPAP-like_central"/>
    <property type="match status" value="1"/>
</dbReference>
<dbReference type="SMART" id="SM00702">
    <property type="entry name" value="P4Hc"/>
    <property type="match status" value="1"/>
</dbReference>
<dbReference type="InterPro" id="IPR054708">
    <property type="entry name" value="MTPAP-like_central"/>
</dbReference>
<dbReference type="InterPro" id="IPR044862">
    <property type="entry name" value="Pro_4_hyd_alph_FE2OG_OXY"/>
</dbReference>
<dbReference type="GO" id="GO:0043634">
    <property type="term" value="P:polyadenylation-dependent ncRNA catabolic process"/>
    <property type="evidence" value="ECO:0007669"/>
    <property type="project" value="TreeGrafter"/>
</dbReference>
<organism evidence="8 9">
    <name type="scientific">Effrenium voratum</name>
    <dbReference type="NCBI Taxonomy" id="2562239"/>
    <lineage>
        <taxon>Eukaryota</taxon>
        <taxon>Sar</taxon>
        <taxon>Alveolata</taxon>
        <taxon>Dinophyceae</taxon>
        <taxon>Suessiales</taxon>
        <taxon>Symbiodiniaceae</taxon>
        <taxon>Effrenium</taxon>
    </lineage>
</organism>
<dbReference type="SUPFAM" id="SSF81301">
    <property type="entry name" value="Nucleotidyltransferase"/>
    <property type="match status" value="1"/>
</dbReference>
<evidence type="ECO:0000259" key="7">
    <source>
        <dbReference type="SMART" id="SM00702"/>
    </source>
</evidence>
<dbReference type="InterPro" id="IPR002058">
    <property type="entry name" value="PAP_assoc"/>
</dbReference>
<proteinExistence type="predicted"/>
<dbReference type="GO" id="GO:0051213">
    <property type="term" value="F:dioxygenase activity"/>
    <property type="evidence" value="ECO:0007669"/>
    <property type="project" value="UniProtKB-KW"/>
</dbReference>
<dbReference type="Gene3D" id="1.10.1410.10">
    <property type="match status" value="1"/>
</dbReference>
<dbReference type="GO" id="GO:0005506">
    <property type="term" value="F:iron ion binding"/>
    <property type="evidence" value="ECO:0007669"/>
    <property type="project" value="InterPro"/>
</dbReference>
<feature type="region of interest" description="Disordered" evidence="6">
    <location>
        <begin position="1"/>
        <end position="49"/>
    </location>
</feature>
<keyword evidence="4" id="KW-0223">Dioxygenase</keyword>
<name>A0AA36MGG0_9DINO</name>
<dbReference type="Pfam" id="PF13640">
    <property type="entry name" value="2OG-FeII_Oxy_3"/>
    <property type="match status" value="1"/>
</dbReference>
<protein>
    <recommendedName>
        <fullName evidence="7">Prolyl 4-hydroxylase alpha subunit domain-containing protein</fullName>
    </recommendedName>
</protein>
<dbReference type="SUPFAM" id="SSF81631">
    <property type="entry name" value="PAP/OAS1 substrate-binding domain"/>
    <property type="match status" value="1"/>
</dbReference>
<keyword evidence="5" id="KW-0560">Oxidoreductase</keyword>
<dbReference type="GO" id="GO:0031499">
    <property type="term" value="C:TRAMP complex"/>
    <property type="evidence" value="ECO:0007669"/>
    <property type="project" value="TreeGrafter"/>
</dbReference>
<dbReference type="InterPro" id="IPR006620">
    <property type="entry name" value="Pro_4_hyd_alph"/>
</dbReference>
<dbReference type="GO" id="GO:0031123">
    <property type="term" value="P:RNA 3'-end processing"/>
    <property type="evidence" value="ECO:0007669"/>
    <property type="project" value="TreeGrafter"/>
</dbReference>
<dbReference type="GO" id="GO:0005730">
    <property type="term" value="C:nucleolus"/>
    <property type="evidence" value="ECO:0007669"/>
    <property type="project" value="TreeGrafter"/>
</dbReference>
<dbReference type="Pfam" id="PF03828">
    <property type="entry name" value="PAP_assoc"/>
    <property type="match status" value="1"/>
</dbReference>